<organism evidence="5 6">
    <name type="scientific">Camelina sativa</name>
    <name type="common">False flax</name>
    <name type="synonym">Myagrum sativum</name>
    <dbReference type="NCBI Taxonomy" id="90675"/>
    <lineage>
        <taxon>Eukaryota</taxon>
        <taxon>Viridiplantae</taxon>
        <taxon>Streptophyta</taxon>
        <taxon>Embryophyta</taxon>
        <taxon>Tracheophyta</taxon>
        <taxon>Spermatophyta</taxon>
        <taxon>Magnoliopsida</taxon>
        <taxon>eudicotyledons</taxon>
        <taxon>Gunneridae</taxon>
        <taxon>Pentapetalae</taxon>
        <taxon>rosids</taxon>
        <taxon>malvids</taxon>
        <taxon>Brassicales</taxon>
        <taxon>Brassicaceae</taxon>
        <taxon>Camelineae</taxon>
        <taxon>Camelina</taxon>
    </lineage>
</organism>
<dbReference type="Pfam" id="PF05701">
    <property type="entry name" value="WEMBL"/>
    <property type="match status" value="2"/>
</dbReference>
<feature type="region of interest" description="Disordered" evidence="4">
    <location>
        <begin position="379"/>
        <end position="405"/>
    </location>
</feature>
<evidence type="ECO:0000256" key="1">
    <source>
        <dbReference type="ARBA" id="ARBA00005485"/>
    </source>
</evidence>
<reference evidence="5" key="1">
    <citation type="journal article" date="2014" name="Nat. Commun.">
        <title>The emerging biofuel crop Camelina sativa retains a highly undifferentiated hexaploid genome structure.</title>
        <authorList>
            <person name="Kagale S."/>
            <person name="Koh C."/>
            <person name="Nixon J."/>
            <person name="Bollina V."/>
            <person name="Clarke W.E."/>
            <person name="Tuteja R."/>
            <person name="Spillane C."/>
            <person name="Robinson S.J."/>
            <person name="Links M.G."/>
            <person name="Clarke C."/>
            <person name="Higgins E.E."/>
            <person name="Huebert T."/>
            <person name="Sharpe A.G."/>
            <person name="Parkin I.A."/>
        </authorList>
    </citation>
    <scope>NUCLEOTIDE SEQUENCE [LARGE SCALE GENOMIC DNA]</scope>
    <source>
        <strain evidence="5">cv. DH55</strain>
    </source>
</reference>
<reference evidence="6" key="2">
    <citation type="submission" date="2025-08" db="UniProtKB">
        <authorList>
            <consortium name="RefSeq"/>
        </authorList>
    </citation>
    <scope>IDENTIFICATION</scope>
    <source>
        <tissue evidence="6">Leaf</tissue>
    </source>
</reference>
<protein>
    <submittedName>
        <fullName evidence="6">WEB family protein At2g38370-like</fullName>
    </submittedName>
</protein>
<feature type="coiled-coil region" evidence="3">
    <location>
        <begin position="220"/>
        <end position="247"/>
    </location>
</feature>
<name>A0ABM0ZKT4_CAMSA</name>
<dbReference type="PANTHER" id="PTHR32054">
    <property type="entry name" value="HEAVY CHAIN, PUTATIVE, EXPRESSED-RELATED-RELATED"/>
    <property type="match status" value="1"/>
</dbReference>
<dbReference type="InterPro" id="IPR008545">
    <property type="entry name" value="Web"/>
</dbReference>
<feature type="coiled-coil region" evidence="3">
    <location>
        <begin position="151"/>
        <end position="192"/>
    </location>
</feature>
<dbReference type="RefSeq" id="XP_010517130.1">
    <property type="nucleotide sequence ID" value="XM_010518828.2"/>
</dbReference>
<keyword evidence="5" id="KW-1185">Reference proteome</keyword>
<evidence type="ECO:0000313" key="6">
    <source>
        <dbReference type="RefSeq" id="XP_010517130.1"/>
    </source>
</evidence>
<evidence type="ECO:0000313" key="5">
    <source>
        <dbReference type="Proteomes" id="UP000694864"/>
    </source>
</evidence>
<feature type="region of interest" description="Disordered" evidence="4">
    <location>
        <begin position="473"/>
        <end position="499"/>
    </location>
</feature>
<evidence type="ECO:0000256" key="2">
    <source>
        <dbReference type="ARBA" id="ARBA00023054"/>
    </source>
</evidence>
<feature type="coiled-coil region" evidence="3">
    <location>
        <begin position="62"/>
        <end position="114"/>
    </location>
</feature>
<feature type="compositionally biased region" description="Basic and acidic residues" evidence="4">
    <location>
        <begin position="483"/>
        <end position="494"/>
    </location>
</feature>
<sequence>MAESLEPDTVLEPVSLNPDSDLSNGRAEIDTSAPFESVREAATRFGGFGFWRPNKVPEASQENVEETDIIELKAQAAELQNDLILKESETLEVLKELEATKATVLKLSSKLEQRNEAYEEDTLREEVHGHSKPAGLVLKDLNQAKMNLCKIASIRESVEQLKKKLNEERAALEKTRERLMQKSLKVISLEEEEVRVRFGKEGETSEKDLENNALGMLNEVQRLSGEAQEVKETGENAQSEVVKAMAEIECTRDKIRTAKIRLVAARKMKEAARAAEAVAIAEIEAVTGCKNAEKAKAVTISTEEYDVLARSVRDAEEEARKRVEDAMSRVEEANVSKTDVLKKVDEAAQEIETSKRALEEAVERVDAANASKMEAEEALRNWRSSENGQRRRLSSSVNNTSKFKSKRETTRLMDVNGLNLAYDAFEGSSSSSSVPVLKPTMSIGQILSKKLLLAEDSDMNVASERKKMSLGQMLAKNSSSDKIVSKRSDGKENGKWSATRKRKSFGFAKISVLLNKDSKNKKKKKKIALNLR</sequence>
<feature type="region of interest" description="Disordered" evidence="4">
    <location>
        <begin position="1"/>
        <end position="34"/>
    </location>
</feature>
<gene>
    <name evidence="6" type="primary">LOC104792637</name>
</gene>
<proteinExistence type="inferred from homology"/>
<keyword evidence="2 3" id="KW-0175">Coiled coil</keyword>
<dbReference type="GeneID" id="104792637"/>
<dbReference type="Proteomes" id="UP000694864">
    <property type="component" value="Chromosome 6"/>
</dbReference>
<dbReference type="PANTHER" id="PTHR32054:SF4">
    <property type="entry name" value="OS07G0677900 PROTEIN"/>
    <property type="match status" value="1"/>
</dbReference>
<feature type="coiled-coil region" evidence="3">
    <location>
        <begin position="313"/>
        <end position="378"/>
    </location>
</feature>
<comment type="similarity">
    <text evidence="1">Belongs to the WEB family.</text>
</comment>
<accession>A0ABM0ZKT4</accession>
<evidence type="ECO:0000256" key="3">
    <source>
        <dbReference type="SAM" id="Coils"/>
    </source>
</evidence>
<evidence type="ECO:0000256" key="4">
    <source>
        <dbReference type="SAM" id="MobiDB-lite"/>
    </source>
</evidence>